<dbReference type="EMBL" id="JAERSG010000001">
    <property type="protein sequence ID" value="MBL0746444.1"/>
    <property type="molecule type" value="Genomic_DNA"/>
</dbReference>
<dbReference type="InterPro" id="IPR013783">
    <property type="entry name" value="Ig-like_fold"/>
</dbReference>
<dbReference type="Pfam" id="PF05592">
    <property type="entry name" value="Bac_rhamnosid"/>
    <property type="match status" value="1"/>
</dbReference>
<dbReference type="PANTHER" id="PTHR33307">
    <property type="entry name" value="ALPHA-RHAMNOSIDASE (EUROFUNG)"/>
    <property type="match status" value="1"/>
</dbReference>
<evidence type="ECO:0000256" key="1">
    <source>
        <dbReference type="ARBA" id="ARBA00001445"/>
    </source>
</evidence>
<evidence type="ECO:0000259" key="7">
    <source>
        <dbReference type="Pfam" id="PF08531"/>
    </source>
</evidence>
<dbReference type="InterPro" id="IPR035396">
    <property type="entry name" value="Bac_rhamnosid6H"/>
</dbReference>
<protein>
    <recommendedName>
        <fullName evidence="2">alpha-L-rhamnosidase</fullName>
        <ecNumber evidence="2">3.2.1.40</ecNumber>
    </recommendedName>
</protein>
<evidence type="ECO:0000259" key="8">
    <source>
        <dbReference type="Pfam" id="PF17389"/>
    </source>
</evidence>
<feature type="chain" id="PRO_5046070360" description="alpha-L-rhamnosidase" evidence="5">
    <location>
        <begin position="24"/>
        <end position="1395"/>
    </location>
</feature>
<name>A0ABS1L434_9ACTN</name>
<dbReference type="InterPro" id="IPR008902">
    <property type="entry name" value="Rhamnosid_concanavalin"/>
</dbReference>
<dbReference type="Gene3D" id="2.60.420.10">
    <property type="entry name" value="Maltose phosphorylase, domain 3"/>
    <property type="match status" value="1"/>
</dbReference>
<feature type="domain" description="Alpha-L-rhamnosidase six-hairpin glycosidase" evidence="8">
    <location>
        <begin position="752"/>
        <end position="1154"/>
    </location>
</feature>
<dbReference type="Pfam" id="PF17390">
    <property type="entry name" value="Bac_rhamnosid_C"/>
    <property type="match status" value="1"/>
</dbReference>
<evidence type="ECO:0000256" key="3">
    <source>
        <dbReference type="ARBA" id="ARBA00022801"/>
    </source>
</evidence>
<dbReference type="Pfam" id="PF08531">
    <property type="entry name" value="Bac_rhamnosid_N"/>
    <property type="match status" value="1"/>
</dbReference>
<dbReference type="Gene3D" id="1.50.10.10">
    <property type="match status" value="1"/>
</dbReference>
<evidence type="ECO:0000256" key="2">
    <source>
        <dbReference type="ARBA" id="ARBA00012652"/>
    </source>
</evidence>
<feature type="signal peptide" evidence="5">
    <location>
        <begin position="1"/>
        <end position="23"/>
    </location>
</feature>
<dbReference type="Pfam" id="PF25788">
    <property type="entry name" value="Ig_Rha78A_N"/>
    <property type="match status" value="1"/>
</dbReference>
<feature type="domain" description="Alpha-L-rhamnosidase C-terminal" evidence="9">
    <location>
        <begin position="1157"/>
        <end position="1234"/>
    </location>
</feature>
<evidence type="ECO:0000259" key="9">
    <source>
        <dbReference type="Pfam" id="PF17390"/>
    </source>
</evidence>
<dbReference type="Gene3D" id="2.60.120.260">
    <property type="entry name" value="Galactose-binding domain-like"/>
    <property type="match status" value="2"/>
</dbReference>
<evidence type="ECO:0000313" key="11">
    <source>
        <dbReference type="Proteomes" id="UP000636918"/>
    </source>
</evidence>
<evidence type="ECO:0000256" key="4">
    <source>
        <dbReference type="SAM" id="MobiDB-lite"/>
    </source>
</evidence>
<dbReference type="EC" id="3.2.1.40" evidence="2"/>
<dbReference type="Proteomes" id="UP000636918">
    <property type="component" value="Unassembled WGS sequence"/>
</dbReference>
<proteinExistence type="predicted"/>
<comment type="catalytic activity">
    <reaction evidence="1">
        <text>Hydrolysis of terminal non-reducing alpha-L-rhamnose residues in alpha-L-rhamnosides.</text>
        <dbReference type="EC" id="3.2.1.40"/>
    </reaction>
</comment>
<dbReference type="Gene3D" id="2.60.40.10">
    <property type="entry name" value="Immunoglobulins"/>
    <property type="match status" value="1"/>
</dbReference>
<dbReference type="Pfam" id="PF17389">
    <property type="entry name" value="Bac_rhamnosid6H"/>
    <property type="match status" value="1"/>
</dbReference>
<dbReference type="InterPro" id="IPR013737">
    <property type="entry name" value="Bac_rhamnosid_N"/>
</dbReference>
<dbReference type="InterPro" id="IPR008928">
    <property type="entry name" value="6-hairpin_glycosidase_sf"/>
</dbReference>
<dbReference type="InterPro" id="IPR012341">
    <property type="entry name" value="6hp_glycosidase-like_sf"/>
</dbReference>
<feature type="domain" description="Alpha-L-rhamnosidase concanavalin-like" evidence="6">
    <location>
        <begin position="627"/>
        <end position="738"/>
    </location>
</feature>
<feature type="domain" description="Bacterial alpha-L-rhamnosidase N-terminal" evidence="7">
    <location>
        <begin position="438"/>
        <end position="614"/>
    </location>
</feature>
<feature type="region of interest" description="Disordered" evidence="4">
    <location>
        <begin position="1274"/>
        <end position="1308"/>
    </location>
</feature>
<keyword evidence="11" id="KW-1185">Reference proteome</keyword>
<feature type="compositionally biased region" description="Pro residues" evidence="4">
    <location>
        <begin position="1276"/>
        <end position="1308"/>
    </location>
</feature>
<sequence length="1395" mass="148171">MKRKKTTGLVAALGLSLALGSTAAVLPALSAQAVTSDAGLVKLETNATPQALGLDDPTPMLSWNIDSDERGTMQTAYRIVVATTAARAQNGQGNVWDSGKVDSDSTVVEYTGPSLKSRTRYYWSVKSWVPGETVWSEPTWFETAYLDAGEWKGSWIAGAPRSTATGTTAEGQADDVALLPDTTLAAAAAAGATNLKVTNVNGFTVGQQVNVGLGAGAQSVTVQSVGTAAVRTTLAAPAASGTERIYLNSVTGLAVGSELRVGSSTVTITSVGTAAGNASRTLVADVAASDTNIKVNNAGGFTAGQPVLIGSGDTAVIRTAVTVGTAGATGTGITLDAAVGTAFASGVAARGLGSGVGVTALAAAGAQGATAFAPGSGVGIDTPLTAARDEGVTVRRAGNGDVCRPVGNSPNAGVCKPIRPTFLMRKTFQVPAQSAHGKIVKARLYSSGLGFSEPSINGKKTQPAGHLNPGFTDYQDSVQYTTDDVTALIQQAPSAATPNVLASEIGAGRYNSESVPSNHRFETAQWRAQETLRADLWLTYADGTEQLVKSDDSWKTSIDGPTRYNDFDNGETYDARKVIPGWNTAAYNAAGWSNTRFIDGPQGDVISMINEPTELVAEHEGPFYSWRTPEGALAFDTERQRIGWAKIAVWGAEPGQVIRVQYIERRNDDLSIDDPNVPGTGQDGALAPPGSLQQGYYVSDGTGTEANPEIFQMNWNFAGFQWVQIDGNGGAKLPDNVKVDVKSVQEVRTAFDEVGTFETNVDLLNKIYANVRGSVSADWINGYSMDTPTYEKDGWTGDAQIILPTVANIFDIQRNLQKLSRDATESQWEDGQVGLLIPGAQGYGYCSPSATDPTVSYVPCGTSPSLNVFKSSGNGATPIWDAYLMVLPWENYNRYDDLTGVKTAYPSMIRYLDDWIQGGKPYGQGPGGWFVRDGSDDWTLSTHLGDWAFVTGADGNAAEGTNLNVGGLQAASGTAFTAYIVKLTADMARLLAEDTGDESYLADAARYDELFENIRADFNKRWWDEERGFYAENPTQELRQGFQAWAIGFGLVEEQNREALMEKLARDVAVTRSGHMMIGFVGMRWMWPVLTEAAHLGVPHAKEALFSVAQQTTYPSYGYHIGLGYTGVGEYWEASTRTRNHQFQGSIGQWFYEELAGIKQAAPGFKEITVRPLIGSEYGVNEVAAEHESLHGLIKSSWKDTEDELVMDVTIPANTTARVHVPAEVAEAITESGTGTPSPAASAPGVTLVGPENDAIVFEVGSGTYRFTVDKAYEPTDPPPTTVPPTTAPPTTVPPTTVPPTTVPPTPDVAPKVRVKDKVRAGAKLRIRGRDLSVNKVSITLGGKKLGTAKVADGRFSVKRGVPMSLSGKTVLRVLDRKGEVIVRATVRVVRRKAA</sequence>
<accession>A0ABS1L434</accession>
<dbReference type="RefSeq" id="WP_201932985.1">
    <property type="nucleotide sequence ID" value="NZ_JAERSG010000001.1"/>
</dbReference>
<dbReference type="InterPro" id="IPR016007">
    <property type="entry name" value="Alpha_rhamnosid"/>
</dbReference>
<comment type="caution">
    <text evidence="10">The sequence shown here is derived from an EMBL/GenBank/DDBJ whole genome shotgun (WGS) entry which is preliminary data.</text>
</comment>
<keyword evidence="3 10" id="KW-0378">Hydrolase</keyword>
<evidence type="ECO:0000313" key="10">
    <source>
        <dbReference type="EMBL" id="MBL0746444.1"/>
    </source>
</evidence>
<evidence type="ECO:0000256" key="5">
    <source>
        <dbReference type="SAM" id="SignalP"/>
    </source>
</evidence>
<dbReference type="PANTHER" id="PTHR33307:SF6">
    <property type="entry name" value="ALPHA-RHAMNOSIDASE (EUROFUNG)-RELATED"/>
    <property type="match status" value="1"/>
</dbReference>
<keyword evidence="5" id="KW-0732">Signal</keyword>
<evidence type="ECO:0000259" key="6">
    <source>
        <dbReference type="Pfam" id="PF05592"/>
    </source>
</evidence>
<dbReference type="SUPFAM" id="SSF48208">
    <property type="entry name" value="Six-hairpin glycosidases"/>
    <property type="match status" value="1"/>
</dbReference>
<organism evidence="10 11">
    <name type="scientific">Nocardioides baculatus</name>
    <dbReference type="NCBI Taxonomy" id="2801337"/>
    <lineage>
        <taxon>Bacteria</taxon>
        <taxon>Bacillati</taxon>
        <taxon>Actinomycetota</taxon>
        <taxon>Actinomycetes</taxon>
        <taxon>Propionibacteriales</taxon>
        <taxon>Nocardioidaceae</taxon>
        <taxon>Nocardioides</taxon>
    </lineage>
</organism>
<dbReference type="InterPro" id="IPR035398">
    <property type="entry name" value="Bac_rhamnosid_C"/>
</dbReference>
<dbReference type="GO" id="GO:0016787">
    <property type="term" value="F:hydrolase activity"/>
    <property type="evidence" value="ECO:0007669"/>
    <property type="project" value="UniProtKB-KW"/>
</dbReference>
<gene>
    <name evidence="10" type="ORF">JI751_02390</name>
</gene>
<reference evidence="10 11" key="1">
    <citation type="submission" date="2021-01" db="EMBL/GenBank/DDBJ databases">
        <title>Genome seq and assembly of Nocardiodes sp. G10.</title>
        <authorList>
            <person name="Chhetri G."/>
        </authorList>
    </citation>
    <scope>NUCLEOTIDE SEQUENCE [LARGE SCALE GENOMIC DNA]</scope>
    <source>
        <strain evidence="10 11">G10</strain>
    </source>
</reference>